<sequence>MGFLSGVKERRQARIARIRQRAYDKAIAAGKTPEEADRAADRALRKRRAVLIGGGGS</sequence>
<accession>A0A849AF81</accession>
<dbReference type="Proteomes" id="UP000557772">
    <property type="component" value="Unassembled WGS sequence"/>
</dbReference>
<organism evidence="1 2">
    <name type="scientific">Flexivirga aerilata</name>
    <dbReference type="NCBI Taxonomy" id="1656889"/>
    <lineage>
        <taxon>Bacteria</taxon>
        <taxon>Bacillati</taxon>
        <taxon>Actinomycetota</taxon>
        <taxon>Actinomycetes</taxon>
        <taxon>Micrococcales</taxon>
        <taxon>Dermacoccaceae</taxon>
        <taxon>Flexivirga</taxon>
    </lineage>
</organism>
<comment type="caution">
    <text evidence="1">The sequence shown here is derived from an EMBL/GenBank/DDBJ whole genome shotgun (WGS) entry which is preliminary data.</text>
</comment>
<name>A0A849AF81_9MICO</name>
<reference evidence="1 2" key="1">
    <citation type="submission" date="2020-05" db="EMBL/GenBank/DDBJ databases">
        <title>Flexivirga sp. ID2601S isolated from air conditioner.</title>
        <authorList>
            <person name="Kim D.H."/>
        </authorList>
    </citation>
    <scope>NUCLEOTIDE SEQUENCE [LARGE SCALE GENOMIC DNA]</scope>
    <source>
        <strain evidence="1 2">ID2601S</strain>
    </source>
</reference>
<evidence type="ECO:0000313" key="1">
    <source>
        <dbReference type="EMBL" id="NNG37891.1"/>
    </source>
</evidence>
<gene>
    <name evidence="1" type="ORF">HJ588_01195</name>
</gene>
<dbReference type="EMBL" id="JABENB010000001">
    <property type="protein sequence ID" value="NNG37891.1"/>
    <property type="molecule type" value="Genomic_DNA"/>
</dbReference>
<dbReference type="RefSeq" id="WP_171151184.1">
    <property type="nucleotide sequence ID" value="NZ_JABENB010000001.1"/>
</dbReference>
<protein>
    <submittedName>
        <fullName evidence="1">Uncharacterized protein</fullName>
    </submittedName>
</protein>
<dbReference type="AlphaFoldDB" id="A0A849AF81"/>
<keyword evidence="2" id="KW-1185">Reference proteome</keyword>
<proteinExistence type="predicted"/>
<evidence type="ECO:0000313" key="2">
    <source>
        <dbReference type="Proteomes" id="UP000557772"/>
    </source>
</evidence>